<dbReference type="Pfam" id="PF02416">
    <property type="entry name" value="TatA_B_E"/>
    <property type="match status" value="1"/>
</dbReference>
<evidence type="ECO:0000256" key="5">
    <source>
        <dbReference type="ARBA" id="ARBA00022927"/>
    </source>
</evidence>
<keyword evidence="3 9" id="KW-1003">Cell membrane</keyword>
<feature type="compositionally biased region" description="Low complexity" evidence="10">
    <location>
        <begin position="119"/>
        <end position="128"/>
    </location>
</feature>
<feature type="region of interest" description="Disordered" evidence="10">
    <location>
        <begin position="45"/>
        <end position="128"/>
    </location>
</feature>
<evidence type="ECO:0000256" key="10">
    <source>
        <dbReference type="SAM" id="MobiDB-lite"/>
    </source>
</evidence>
<dbReference type="NCBIfam" id="TIGR01411">
    <property type="entry name" value="tatAE"/>
    <property type="match status" value="1"/>
</dbReference>
<keyword evidence="5 9" id="KW-0653">Protein transport</keyword>
<dbReference type="EMBL" id="JAEDAE010000004">
    <property type="protein sequence ID" value="MBH8558709.1"/>
    <property type="molecule type" value="Genomic_DNA"/>
</dbReference>
<accession>A0ABS0Q7R8</accession>
<dbReference type="Gene3D" id="1.20.5.3310">
    <property type="match status" value="1"/>
</dbReference>
<evidence type="ECO:0000256" key="2">
    <source>
        <dbReference type="ARBA" id="ARBA00022448"/>
    </source>
</evidence>
<dbReference type="PANTHER" id="PTHR42982">
    <property type="entry name" value="SEC-INDEPENDENT PROTEIN TRANSLOCASE PROTEIN TATA"/>
    <property type="match status" value="1"/>
</dbReference>
<dbReference type="PANTHER" id="PTHR42982:SF1">
    <property type="entry name" value="SEC-INDEPENDENT PROTEIN TRANSLOCASE PROTEIN TATA"/>
    <property type="match status" value="1"/>
</dbReference>
<evidence type="ECO:0000256" key="1">
    <source>
        <dbReference type="ARBA" id="ARBA00004162"/>
    </source>
</evidence>
<evidence type="ECO:0000313" key="12">
    <source>
        <dbReference type="Proteomes" id="UP000625631"/>
    </source>
</evidence>
<name>A0ABS0Q7R8_9BACT</name>
<keyword evidence="2 9" id="KW-0813">Transport</keyword>
<keyword evidence="4 9" id="KW-0812">Transmembrane</keyword>
<evidence type="ECO:0000256" key="8">
    <source>
        <dbReference type="ARBA" id="ARBA00023136"/>
    </source>
</evidence>
<keyword evidence="6 9" id="KW-1133">Transmembrane helix</keyword>
<feature type="compositionally biased region" description="Low complexity" evidence="10">
    <location>
        <begin position="56"/>
        <end position="112"/>
    </location>
</feature>
<reference evidence="11 12" key="1">
    <citation type="submission" date="2020-12" db="EMBL/GenBank/DDBJ databases">
        <title>Hymenobacter sp.</title>
        <authorList>
            <person name="Kim M.K."/>
        </authorList>
    </citation>
    <scope>NUCLEOTIDE SEQUENCE [LARGE SCALE GENOMIC DNA]</scope>
    <source>
        <strain evidence="11 12">BT442</strain>
    </source>
</reference>
<proteinExistence type="inferred from homology"/>
<comment type="subcellular location">
    <subcellularLocation>
        <location evidence="1 9">Cell membrane</location>
        <topology evidence="1 9">Single-pass membrane protein</topology>
    </subcellularLocation>
</comment>
<dbReference type="RefSeq" id="WP_198075627.1">
    <property type="nucleotide sequence ID" value="NZ_JAEDAE010000004.1"/>
</dbReference>
<comment type="function">
    <text evidence="9">Part of the twin-arginine translocation (Tat) system that transports large folded proteins containing a characteristic twin-arginine motif in their signal peptide across membranes. TatA could form the protein-conducting channel of the Tat system.</text>
</comment>
<evidence type="ECO:0000256" key="4">
    <source>
        <dbReference type="ARBA" id="ARBA00022692"/>
    </source>
</evidence>
<dbReference type="Proteomes" id="UP000625631">
    <property type="component" value="Unassembled WGS sequence"/>
</dbReference>
<evidence type="ECO:0000256" key="9">
    <source>
        <dbReference type="HAMAP-Rule" id="MF_00236"/>
    </source>
</evidence>
<evidence type="ECO:0000313" key="11">
    <source>
        <dbReference type="EMBL" id="MBH8558709.1"/>
    </source>
</evidence>
<evidence type="ECO:0000256" key="3">
    <source>
        <dbReference type="ARBA" id="ARBA00022475"/>
    </source>
</evidence>
<comment type="similarity">
    <text evidence="9">Belongs to the TatA/E family.</text>
</comment>
<comment type="caution">
    <text evidence="11">The sequence shown here is derived from an EMBL/GenBank/DDBJ whole genome shotgun (WGS) entry which is preliminary data.</text>
</comment>
<keyword evidence="8 9" id="KW-0472">Membrane</keyword>
<dbReference type="InterPro" id="IPR006312">
    <property type="entry name" value="TatA/E"/>
</dbReference>
<feature type="compositionally biased region" description="Basic and acidic residues" evidence="10">
    <location>
        <begin position="45"/>
        <end position="55"/>
    </location>
</feature>
<protein>
    <recommendedName>
        <fullName evidence="9">Sec-independent protein translocase protein TatA</fullName>
    </recommendedName>
</protein>
<comment type="subunit">
    <text evidence="9">Forms a complex with TatC.</text>
</comment>
<evidence type="ECO:0000256" key="6">
    <source>
        <dbReference type="ARBA" id="ARBA00022989"/>
    </source>
</evidence>
<evidence type="ECO:0000256" key="7">
    <source>
        <dbReference type="ARBA" id="ARBA00023010"/>
    </source>
</evidence>
<feature type="transmembrane region" description="Helical" evidence="9">
    <location>
        <begin position="6"/>
        <end position="29"/>
    </location>
</feature>
<keyword evidence="12" id="KW-1185">Reference proteome</keyword>
<gene>
    <name evidence="9" type="primary">tatA</name>
    <name evidence="11" type="ORF">I7X13_11660</name>
</gene>
<organism evidence="11 12">
    <name type="scientific">Hymenobacter negativus</name>
    <dbReference type="NCBI Taxonomy" id="2795026"/>
    <lineage>
        <taxon>Bacteria</taxon>
        <taxon>Pseudomonadati</taxon>
        <taxon>Bacteroidota</taxon>
        <taxon>Cytophagia</taxon>
        <taxon>Cytophagales</taxon>
        <taxon>Hymenobacteraceae</taxon>
        <taxon>Hymenobacter</taxon>
    </lineage>
</organism>
<keyword evidence="7 9" id="KW-0811">Translocation</keyword>
<sequence>MLHSLFLIGSFGTTEMLLILFVVILLFGAKRIPELFRGMGQGVREFKDASTKPEDQQPQYRDQPAPPYQQQYPQQGYPQQVPPAQGYPQQGGYSQQPQHNQYAQPGQPGYQQPAPPAYNPNDPNQQRG</sequence>
<dbReference type="HAMAP" id="MF_00236">
    <property type="entry name" value="TatA_E"/>
    <property type="match status" value="1"/>
</dbReference>
<dbReference type="InterPro" id="IPR003369">
    <property type="entry name" value="TatA/B/E"/>
</dbReference>